<name>A0AAV2YYP6_9STRA</name>
<accession>A0AAV2YYP6</accession>
<proteinExistence type="predicted"/>
<evidence type="ECO:0000313" key="2">
    <source>
        <dbReference type="EMBL" id="DAZ99190.1"/>
    </source>
</evidence>
<reference evidence="2" key="1">
    <citation type="submission" date="2022-11" db="EMBL/GenBank/DDBJ databases">
        <authorList>
            <person name="Morgan W.R."/>
            <person name="Tartar A."/>
        </authorList>
    </citation>
    <scope>NUCLEOTIDE SEQUENCE</scope>
    <source>
        <strain evidence="2">ARSEF 373</strain>
    </source>
</reference>
<feature type="region of interest" description="Disordered" evidence="1">
    <location>
        <begin position="701"/>
        <end position="728"/>
    </location>
</feature>
<organism evidence="2 3">
    <name type="scientific">Lagenidium giganteum</name>
    <dbReference type="NCBI Taxonomy" id="4803"/>
    <lineage>
        <taxon>Eukaryota</taxon>
        <taxon>Sar</taxon>
        <taxon>Stramenopiles</taxon>
        <taxon>Oomycota</taxon>
        <taxon>Peronosporomycetes</taxon>
        <taxon>Pythiales</taxon>
        <taxon>Pythiaceae</taxon>
    </lineage>
</organism>
<evidence type="ECO:0000313" key="3">
    <source>
        <dbReference type="Proteomes" id="UP001146120"/>
    </source>
</evidence>
<dbReference type="Gene3D" id="3.30.420.10">
    <property type="entry name" value="Ribonuclease H-like superfamily/Ribonuclease H"/>
    <property type="match status" value="1"/>
</dbReference>
<gene>
    <name evidence="2" type="ORF">N0F65_008223</name>
</gene>
<sequence length="728" mass="82041">IKKAKERKQAFRFRPDHDAVLLREAVRVLPWAVPHGETLNAWSLVAMGVTDAIHVNVGRDYIDHASARRRFEMIASTHSMPGPVDRQRWGRYGTSTTHKRHTSTDILEAAMGTMKRARADSANVELTPRKENKQASTRIADLFEQRQMSDKPINLSKCKNYSSRSEDLPLKRRNGTVVQRGGSKPRYDAATLKAAVASVDVLERQTVRAAAAAISIPKSTMQDYIKPDGCLRRRTANVKPTLTDAQRLDRVRFALAHVQCPLGLRRRYFVDMYDTVHVDEKWFYIHQASSKFILTEDEDIPHITCPNKRLITKVMFLAAVARPRYDYKHSRGFTGKIGIFPIVGEHIAKRTTQNQTKGDTILVPKSVDKEVYYDLLTTQLLPAIQATWQWRKTIRLQQDNASPHIVAERAIADAGLADEGWRLTVCQQPAKSPDLNILDLGFFRAIQSVQHTKRAYSIASLIAAVDEAFKEMEVRTLEKCFLTLQAVMEEIMLERGQQLQLTPPCEHSTQVDDVSSHPQPTRARKKAFRFRPAHDIVILKDVLSHSPWAAGHGKVTDAWAGVARTTSATIKASGTDLVHDLDRGACKRRFDNIMDAFRRGELFSLRSSGSEEDYEERARLLTDVNALLDDVLDEKAERSERERKYVEDREAVSADIMASAMQTIRTTRAESLTDTSTEFTSPSRARQAPTNQMLGYLMPLPIENSSKRSCDKKAKAGSRRTQAGDGAS</sequence>
<feature type="region of interest" description="Disordered" evidence="1">
    <location>
        <begin position="503"/>
        <end position="525"/>
    </location>
</feature>
<keyword evidence="3" id="KW-1185">Reference proteome</keyword>
<dbReference type="EMBL" id="DAKRPA010000088">
    <property type="protein sequence ID" value="DAZ99190.1"/>
    <property type="molecule type" value="Genomic_DNA"/>
</dbReference>
<dbReference type="Proteomes" id="UP001146120">
    <property type="component" value="Unassembled WGS sequence"/>
</dbReference>
<reference evidence="2" key="2">
    <citation type="journal article" date="2023" name="Microbiol Resour">
        <title>Decontamination and Annotation of the Draft Genome Sequence of the Oomycete Lagenidium giganteum ARSEF 373.</title>
        <authorList>
            <person name="Morgan W.R."/>
            <person name="Tartar A."/>
        </authorList>
    </citation>
    <scope>NUCLEOTIDE SEQUENCE</scope>
    <source>
        <strain evidence="2">ARSEF 373</strain>
    </source>
</reference>
<comment type="caution">
    <text evidence="2">The sequence shown here is derived from an EMBL/GenBank/DDBJ whole genome shotgun (WGS) entry which is preliminary data.</text>
</comment>
<evidence type="ECO:0000256" key="1">
    <source>
        <dbReference type="SAM" id="MobiDB-lite"/>
    </source>
</evidence>
<feature type="non-terminal residue" evidence="2">
    <location>
        <position position="1"/>
    </location>
</feature>
<feature type="compositionally biased region" description="Basic and acidic residues" evidence="1">
    <location>
        <begin position="705"/>
        <end position="714"/>
    </location>
</feature>
<dbReference type="PANTHER" id="PTHR47169">
    <property type="entry name" value="OS01G0541250 PROTEIN"/>
    <property type="match status" value="1"/>
</dbReference>
<dbReference type="GO" id="GO:0003676">
    <property type="term" value="F:nucleic acid binding"/>
    <property type="evidence" value="ECO:0007669"/>
    <property type="project" value="InterPro"/>
</dbReference>
<dbReference type="InterPro" id="IPR036397">
    <property type="entry name" value="RNaseH_sf"/>
</dbReference>
<dbReference type="PANTHER" id="PTHR47169:SF2">
    <property type="entry name" value="OS01G0541250 PROTEIN"/>
    <property type="match status" value="1"/>
</dbReference>
<protein>
    <recommendedName>
        <fullName evidence="4">Transposase</fullName>
    </recommendedName>
</protein>
<dbReference type="AlphaFoldDB" id="A0AAV2YYP6"/>
<evidence type="ECO:0008006" key="4">
    <source>
        <dbReference type="Google" id="ProtNLM"/>
    </source>
</evidence>
<feature type="region of interest" description="Disordered" evidence="1">
    <location>
        <begin position="78"/>
        <end position="100"/>
    </location>
</feature>
<feature type="compositionally biased region" description="Polar residues" evidence="1">
    <location>
        <begin position="503"/>
        <end position="519"/>
    </location>
</feature>